<evidence type="ECO:0000256" key="1">
    <source>
        <dbReference type="ARBA" id="ARBA00007806"/>
    </source>
</evidence>
<comment type="caution">
    <text evidence="6">The sequence shown here is derived from an EMBL/GenBank/DDBJ whole genome shotgun (WGS) entry which is preliminary data.</text>
</comment>
<feature type="domain" description="Glycosyl hydrolase family 31 C-terminal" evidence="5">
    <location>
        <begin position="606"/>
        <end position="690"/>
    </location>
</feature>
<dbReference type="SUPFAM" id="SSF74650">
    <property type="entry name" value="Galactose mutarotase-like"/>
    <property type="match status" value="1"/>
</dbReference>
<dbReference type="Proteomes" id="UP001596084">
    <property type="component" value="Unassembled WGS sequence"/>
</dbReference>
<evidence type="ECO:0000313" key="7">
    <source>
        <dbReference type="Proteomes" id="UP001596084"/>
    </source>
</evidence>
<dbReference type="Gene3D" id="2.60.40.1180">
    <property type="entry name" value="Golgi alpha-mannosidase II"/>
    <property type="match status" value="1"/>
</dbReference>
<dbReference type="EMBL" id="JBHSMX010000010">
    <property type="protein sequence ID" value="MFC5520250.1"/>
    <property type="molecule type" value="Genomic_DNA"/>
</dbReference>
<dbReference type="InterPro" id="IPR025887">
    <property type="entry name" value="Glyco_hydro_31_N_dom"/>
</dbReference>
<dbReference type="SUPFAM" id="SSF51445">
    <property type="entry name" value="(Trans)glycosidases"/>
    <property type="match status" value="1"/>
</dbReference>
<evidence type="ECO:0000256" key="2">
    <source>
        <dbReference type="RuleBase" id="RU361185"/>
    </source>
</evidence>
<dbReference type="InterPro" id="IPR017853">
    <property type="entry name" value="GH"/>
</dbReference>
<dbReference type="Gene3D" id="2.60.40.1760">
    <property type="entry name" value="glycosyl hydrolase (family 31)"/>
    <property type="match status" value="1"/>
</dbReference>
<dbReference type="PANTHER" id="PTHR22762:SF165">
    <property type="entry name" value="PUTATIVE (AFU_ORTHOLOGUE AFUA_1G06560)-RELATED"/>
    <property type="match status" value="1"/>
</dbReference>
<dbReference type="PANTHER" id="PTHR22762">
    <property type="entry name" value="ALPHA-GLUCOSIDASE"/>
    <property type="match status" value="1"/>
</dbReference>
<evidence type="ECO:0000259" key="3">
    <source>
        <dbReference type="Pfam" id="PF01055"/>
    </source>
</evidence>
<keyword evidence="7" id="KW-1185">Reference proteome</keyword>
<reference evidence="7" key="1">
    <citation type="journal article" date="2019" name="Int. J. Syst. Evol. Microbiol.">
        <title>The Global Catalogue of Microorganisms (GCM) 10K type strain sequencing project: providing services to taxonomists for standard genome sequencing and annotation.</title>
        <authorList>
            <consortium name="The Broad Institute Genomics Platform"/>
            <consortium name="The Broad Institute Genome Sequencing Center for Infectious Disease"/>
            <person name="Wu L."/>
            <person name="Ma J."/>
        </authorList>
    </citation>
    <scope>NUCLEOTIDE SEQUENCE [LARGE SCALE GENOMIC DNA]</scope>
    <source>
        <strain evidence="7">CGMCC 4.7277</strain>
    </source>
</reference>
<dbReference type="InterPro" id="IPR011013">
    <property type="entry name" value="Gal_mutarotase_sf_dom"/>
</dbReference>
<name>A0ABW0Q600_9BURK</name>
<dbReference type="SUPFAM" id="SSF51011">
    <property type="entry name" value="Glycosyl hydrolase domain"/>
    <property type="match status" value="1"/>
</dbReference>
<feature type="domain" description="Glycoside hydrolase family 31 TIM barrel" evidence="3">
    <location>
        <begin position="271"/>
        <end position="597"/>
    </location>
</feature>
<protein>
    <submittedName>
        <fullName evidence="6">TIM-barrel domain-containing protein</fullName>
    </submittedName>
</protein>
<dbReference type="InterPro" id="IPR048395">
    <property type="entry name" value="Glyco_hydro_31_C"/>
</dbReference>
<keyword evidence="2" id="KW-0378">Hydrolase</keyword>
<evidence type="ECO:0000259" key="5">
    <source>
        <dbReference type="Pfam" id="PF21365"/>
    </source>
</evidence>
<dbReference type="Gene3D" id="3.20.20.80">
    <property type="entry name" value="Glycosidases"/>
    <property type="match status" value="1"/>
</dbReference>
<organism evidence="6 7">
    <name type="scientific">Polaromonas jejuensis</name>
    <dbReference type="NCBI Taxonomy" id="457502"/>
    <lineage>
        <taxon>Bacteria</taxon>
        <taxon>Pseudomonadati</taxon>
        <taxon>Pseudomonadota</taxon>
        <taxon>Betaproteobacteria</taxon>
        <taxon>Burkholderiales</taxon>
        <taxon>Comamonadaceae</taxon>
        <taxon>Polaromonas</taxon>
    </lineage>
</organism>
<dbReference type="InterPro" id="IPR000322">
    <property type="entry name" value="Glyco_hydro_31_TIM"/>
</dbReference>
<dbReference type="CDD" id="cd14752">
    <property type="entry name" value="GH31_N"/>
    <property type="match status" value="1"/>
</dbReference>
<dbReference type="Pfam" id="PF21365">
    <property type="entry name" value="Glyco_hydro_31_3rd"/>
    <property type="match status" value="1"/>
</dbReference>
<dbReference type="CDD" id="cd06599">
    <property type="entry name" value="GH31_glycosidase_Aec37"/>
    <property type="match status" value="1"/>
</dbReference>
<feature type="domain" description="Glycoside hydrolase family 31 N-terminal" evidence="4">
    <location>
        <begin position="30"/>
        <end position="224"/>
    </location>
</feature>
<dbReference type="RefSeq" id="WP_068835170.1">
    <property type="nucleotide sequence ID" value="NZ_JBHSMX010000010.1"/>
</dbReference>
<gene>
    <name evidence="6" type="ORF">ACFPP7_04880</name>
</gene>
<evidence type="ECO:0000313" key="6">
    <source>
        <dbReference type="EMBL" id="MFC5520250.1"/>
    </source>
</evidence>
<comment type="similarity">
    <text evidence="1 2">Belongs to the glycosyl hydrolase 31 family.</text>
</comment>
<evidence type="ECO:0000259" key="4">
    <source>
        <dbReference type="Pfam" id="PF13802"/>
    </source>
</evidence>
<sequence length="807" mass="91629">MRLDQAPVFALQSRSGNHLVLNSAGGAVAHIWVLEEDIVRVLVLPQGQLQMPRTWTVAPGLENLPVEGRDRFDVSGFSLPTFELTQDAAQLRITTKSVRLTIALEGFFCRWESQHHGQWQATAADRPTQSYNFGWWDERVYHYLQRDRGEAYFGLGERAGDANRAGQRYRMCNLDPMGYSARSTDPLYKHIPFYITRKGVEQDAGLSSLCYGLFYDTLSDCSFDMGREMDNYHGHYRYFVADHGDLDLYYIAGADPAAITRRYTWLTGRPIFPPRYALGYSGSTMSYTDAPNAQERMGEFLERCAEHDIPCDSFHLSSGYTSIGPGRYVFHWNREKFPDPARFVQSYLDRGVRLVPNIKPALLRDHPRFEEARQAGLLVQDPDGQPTAVQFWDGTGAYLDFTNPATIAWWKRQVTEQLLQFGIPATWNDNNEFEIWSDQARVHGFGTPRAAREARPLQTLLMMQASHAAQTEFAPQDRPYLVSRSGAAGMQRYVQTWSGDNYTAWETLRYNIRMGLGLAMSGVSNTGHDIGGFSGPAPGPELLVRWVQYGIFLPRFSIHSWNDDKTVNEPWMYPEVTPQVRELIHLRCRLMPYLYDLVWRYHSAYEPIIRPTYHDFPEDARCFDENDDMLLGPNLLVAAVVEPGQHERRVWLPGTGGWYDWHSARYLAAGQWVSLDAPLDGPPPLLAREGCAVPLNLGEIHFGQIEDLRGFQVFPYQGEGQFEATCFEDDGLTQAWRGGAYGQWRLQVTCTPQRLHIAVAREGARPPVQDSLVLRLPAAGARMLSFAGATLVQDATEGPWRQLTLKL</sequence>
<proteinExistence type="inferred from homology"/>
<dbReference type="Pfam" id="PF01055">
    <property type="entry name" value="Glyco_hydro_31_2nd"/>
    <property type="match status" value="1"/>
</dbReference>
<accession>A0ABW0Q600</accession>
<dbReference type="InterPro" id="IPR013780">
    <property type="entry name" value="Glyco_hydro_b"/>
</dbReference>
<dbReference type="Pfam" id="PF13802">
    <property type="entry name" value="Gal_mutarotas_2"/>
    <property type="match status" value="1"/>
</dbReference>
<keyword evidence="2" id="KW-0326">Glycosidase</keyword>